<accession>A0ABV9PM16</accession>
<keyword evidence="29" id="KW-1185">Reference proteome</keyword>
<dbReference type="InterPro" id="IPR045854">
    <property type="entry name" value="NO2/SO3_Rdtase_4Fe4S_sf"/>
</dbReference>
<evidence type="ECO:0000256" key="1">
    <source>
        <dbReference type="ARBA" id="ARBA00001929"/>
    </source>
</evidence>
<evidence type="ECO:0000256" key="20">
    <source>
        <dbReference type="ARBA" id="ARBA00049518"/>
    </source>
</evidence>
<dbReference type="SUPFAM" id="SSF56014">
    <property type="entry name" value="Nitrite and sulphite reductase 4Fe-4S domain-like"/>
    <property type="match status" value="1"/>
</dbReference>
<evidence type="ECO:0000259" key="24">
    <source>
        <dbReference type="Pfam" id="PF03460"/>
    </source>
</evidence>
<evidence type="ECO:0000256" key="12">
    <source>
        <dbReference type="ARBA" id="ARBA00022723"/>
    </source>
</evidence>
<evidence type="ECO:0000313" key="29">
    <source>
        <dbReference type="Proteomes" id="UP001595836"/>
    </source>
</evidence>
<dbReference type="PROSITE" id="PS00365">
    <property type="entry name" value="NIR_SIR"/>
    <property type="match status" value="1"/>
</dbReference>
<dbReference type="RefSeq" id="WP_344987713.1">
    <property type="nucleotide sequence ID" value="NZ_BAABCD010000001.1"/>
</dbReference>
<dbReference type="InterPro" id="IPR006067">
    <property type="entry name" value="NO2/SO3_Rdtase_4Fe4S_dom"/>
</dbReference>
<dbReference type="PIRSF" id="PIRSF037149">
    <property type="entry name" value="NirB"/>
    <property type="match status" value="1"/>
</dbReference>
<evidence type="ECO:0000256" key="15">
    <source>
        <dbReference type="ARBA" id="ARBA00023002"/>
    </source>
</evidence>
<dbReference type="InterPro" id="IPR041854">
    <property type="entry name" value="BFD-like_2Fe2S-bd_dom_sf"/>
</dbReference>
<evidence type="ECO:0000256" key="18">
    <source>
        <dbReference type="ARBA" id="ARBA00023063"/>
    </source>
</evidence>
<dbReference type="Pfam" id="PF01077">
    <property type="entry name" value="NIR_SIR"/>
    <property type="match status" value="1"/>
</dbReference>
<proteinExistence type="inferred from homology"/>
<keyword evidence="16" id="KW-0408">Iron</keyword>
<evidence type="ECO:0000256" key="14">
    <source>
        <dbReference type="ARBA" id="ARBA00022827"/>
    </source>
</evidence>
<dbReference type="Gene3D" id="1.10.10.1100">
    <property type="entry name" value="BFD-like [2Fe-2S]-binding domain"/>
    <property type="match status" value="1"/>
</dbReference>
<feature type="domain" description="Nitrite/Sulfite reductase ferredoxin-like" evidence="24">
    <location>
        <begin position="595"/>
        <end position="656"/>
    </location>
</feature>
<evidence type="ECO:0000259" key="23">
    <source>
        <dbReference type="Pfam" id="PF01077"/>
    </source>
</evidence>
<evidence type="ECO:0000256" key="17">
    <source>
        <dbReference type="ARBA" id="ARBA00023014"/>
    </source>
</evidence>
<dbReference type="SUPFAM" id="SSF55124">
    <property type="entry name" value="Nitrite/Sulfite reductase N-terminal domain-like"/>
    <property type="match status" value="1"/>
</dbReference>
<dbReference type="InterPro" id="IPR036188">
    <property type="entry name" value="FAD/NAD-bd_sf"/>
</dbReference>
<keyword evidence="9" id="KW-0349">Heme</keyword>
<dbReference type="Gene3D" id="3.50.50.60">
    <property type="entry name" value="FAD/NAD(P)-binding domain"/>
    <property type="match status" value="2"/>
</dbReference>
<dbReference type="InterPro" id="IPR023753">
    <property type="entry name" value="FAD/NAD-binding_dom"/>
</dbReference>
<evidence type="ECO:0000256" key="5">
    <source>
        <dbReference type="ARBA" id="ARBA00005096"/>
    </source>
</evidence>
<feature type="domain" description="Nitrite/sulphite reductase 4Fe-4S" evidence="23">
    <location>
        <begin position="667"/>
        <end position="803"/>
    </location>
</feature>
<organism evidence="28 29">
    <name type="scientific">Dietzia aurantiaca</name>
    <dbReference type="NCBI Taxonomy" id="983873"/>
    <lineage>
        <taxon>Bacteria</taxon>
        <taxon>Bacillati</taxon>
        <taxon>Actinomycetota</taxon>
        <taxon>Actinomycetes</taxon>
        <taxon>Mycobacteriales</taxon>
        <taxon>Dietziaceae</taxon>
        <taxon>Dietzia</taxon>
    </lineage>
</organism>
<dbReference type="PRINTS" id="PR00397">
    <property type="entry name" value="SIROHAEM"/>
</dbReference>
<dbReference type="Pfam" id="PF03460">
    <property type="entry name" value="NIR_SIR_ferr"/>
    <property type="match status" value="1"/>
</dbReference>
<dbReference type="EMBL" id="JBHSHP010000001">
    <property type="protein sequence ID" value="MFC4753270.1"/>
    <property type="molecule type" value="Genomic_DNA"/>
</dbReference>
<keyword evidence="11" id="KW-0001">2Fe-2S</keyword>
<dbReference type="PANTHER" id="PTHR43809:SF1">
    <property type="entry name" value="NITRITE REDUCTASE (NADH) LARGE SUBUNIT"/>
    <property type="match status" value="1"/>
</dbReference>
<evidence type="ECO:0000256" key="16">
    <source>
        <dbReference type="ARBA" id="ARBA00023004"/>
    </source>
</evidence>
<evidence type="ECO:0000256" key="10">
    <source>
        <dbReference type="ARBA" id="ARBA00022630"/>
    </source>
</evidence>
<dbReference type="CDD" id="cd19944">
    <property type="entry name" value="NirB_Fer2_BFD-like_2"/>
    <property type="match status" value="1"/>
</dbReference>
<dbReference type="InterPro" id="IPR017121">
    <property type="entry name" value="Nitrite_Rdtase_lsu"/>
</dbReference>
<evidence type="ECO:0000256" key="7">
    <source>
        <dbReference type="ARBA" id="ARBA00012353"/>
    </source>
</evidence>
<dbReference type="InterPro" id="IPR036136">
    <property type="entry name" value="Nit/Sulf_reduc_fer-like_dom_sf"/>
</dbReference>
<keyword evidence="8" id="KW-0004">4Fe-4S</keyword>
<comment type="cofactor">
    <cofactor evidence="2">
        <name>[4Fe-4S] cluster</name>
        <dbReference type="ChEBI" id="CHEBI:49883"/>
    </cofactor>
</comment>
<protein>
    <recommendedName>
        <fullName evidence="7">assimilatory sulfite reductase (ferredoxin)</fullName>
        <ecNumber evidence="7">1.8.7.1</ecNumber>
    </recommendedName>
</protein>
<evidence type="ECO:0000256" key="11">
    <source>
        <dbReference type="ARBA" id="ARBA00022714"/>
    </source>
</evidence>
<comment type="cofactor">
    <cofactor evidence="19">
        <name>[2Fe-2S] cluster</name>
        <dbReference type="ChEBI" id="CHEBI:190135"/>
    </cofactor>
</comment>
<keyword evidence="12" id="KW-0479">Metal-binding</keyword>
<evidence type="ECO:0000256" key="2">
    <source>
        <dbReference type="ARBA" id="ARBA00001966"/>
    </source>
</evidence>
<dbReference type="InterPro" id="IPR012744">
    <property type="entry name" value="Nitri_red_NirB"/>
</dbReference>
<dbReference type="Pfam" id="PF18267">
    <property type="entry name" value="Rubredoxin_C"/>
    <property type="match status" value="1"/>
</dbReference>
<evidence type="ECO:0000256" key="8">
    <source>
        <dbReference type="ARBA" id="ARBA00022485"/>
    </source>
</evidence>
<evidence type="ECO:0000256" key="3">
    <source>
        <dbReference type="ARBA" id="ARBA00001974"/>
    </source>
</evidence>
<keyword evidence="18 21" id="KW-0534">Nitrate assimilation</keyword>
<dbReference type="SUPFAM" id="SSF51905">
    <property type="entry name" value="FAD/NAD(P)-binding domain"/>
    <property type="match status" value="2"/>
</dbReference>
<dbReference type="Pfam" id="PF07992">
    <property type="entry name" value="Pyr_redox_2"/>
    <property type="match status" value="1"/>
</dbReference>
<keyword evidence="17" id="KW-0411">Iron-sulfur</keyword>
<dbReference type="InterPro" id="IPR052034">
    <property type="entry name" value="NasD-like"/>
</dbReference>
<evidence type="ECO:0000259" key="25">
    <source>
        <dbReference type="Pfam" id="PF04324"/>
    </source>
</evidence>
<comment type="function">
    <text evidence="4">Catalyzes the reduction of sulfite to sulfide, a step in the biosynthesis of sulfur-containing amino acids and cofactors.</text>
</comment>
<evidence type="ECO:0000256" key="9">
    <source>
        <dbReference type="ARBA" id="ARBA00022617"/>
    </source>
</evidence>
<evidence type="ECO:0000259" key="26">
    <source>
        <dbReference type="Pfam" id="PF07992"/>
    </source>
</evidence>
<evidence type="ECO:0000256" key="13">
    <source>
        <dbReference type="ARBA" id="ARBA00022784"/>
    </source>
</evidence>
<evidence type="ECO:0000313" key="28">
    <source>
        <dbReference type="EMBL" id="MFC4753270.1"/>
    </source>
</evidence>
<comment type="similarity">
    <text evidence="6">Belongs to the nitrite and sulfite reductase 4Fe-4S domain family.</text>
</comment>
<dbReference type="PRINTS" id="PR00368">
    <property type="entry name" value="FADPNR"/>
</dbReference>
<evidence type="ECO:0000256" key="22">
    <source>
        <dbReference type="SAM" id="MobiDB-lite"/>
    </source>
</evidence>
<comment type="pathway">
    <text evidence="5">Nitrogen metabolism; nitrate reduction (assimilation).</text>
</comment>
<comment type="cofactor">
    <cofactor evidence="3 21">
        <name>FAD</name>
        <dbReference type="ChEBI" id="CHEBI:57692"/>
    </cofactor>
</comment>
<comment type="caution">
    <text evidence="28">The sequence shown here is derived from an EMBL/GenBank/DDBJ whole genome shotgun (WGS) entry which is preliminary data.</text>
</comment>
<dbReference type="InterPro" id="IPR005117">
    <property type="entry name" value="NiRdtase/SiRdtase_haem-b_fer"/>
</dbReference>
<dbReference type="InterPro" id="IPR041575">
    <property type="entry name" value="Rubredoxin_C"/>
</dbReference>
<feature type="domain" description="NADH-rubredoxin oxidoreductase C-terminal" evidence="27">
    <location>
        <begin position="362"/>
        <end position="428"/>
    </location>
</feature>
<dbReference type="Pfam" id="PF04324">
    <property type="entry name" value="Fer2_BFD"/>
    <property type="match status" value="1"/>
</dbReference>
<comment type="catalytic activity">
    <reaction evidence="20">
        <text>hydrogen sulfide + 6 oxidized [2Fe-2S]-[ferredoxin] + 3 H2O = sulfite + 6 reduced [2Fe-2S]-[ferredoxin] + 7 H(+)</text>
        <dbReference type="Rhea" id="RHEA:23132"/>
        <dbReference type="Rhea" id="RHEA-COMP:10000"/>
        <dbReference type="Rhea" id="RHEA-COMP:10001"/>
        <dbReference type="ChEBI" id="CHEBI:15377"/>
        <dbReference type="ChEBI" id="CHEBI:15378"/>
        <dbReference type="ChEBI" id="CHEBI:17359"/>
        <dbReference type="ChEBI" id="CHEBI:29919"/>
        <dbReference type="ChEBI" id="CHEBI:33737"/>
        <dbReference type="ChEBI" id="CHEBI:33738"/>
        <dbReference type="EC" id="1.8.7.1"/>
    </reaction>
</comment>
<feature type="compositionally biased region" description="Gly residues" evidence="22">
    <location>
        <begin position="335"/>
        <end position="348"/>
    </location>
</feature>
<dbReference type="PANTHER" id="PTHR43809">
    <property type="entry name" value="NITRITE REDUCTASE (NADH) LARGE SUBUNIT"/>
    <property type="match status" value="1"/>
</dbReference>
<keyword evidence="13" id="KW-0883">Thioether bond</keyword>
<name>A0ABV9PM16_9ACTN</name>
<gene>
    <name evidence="28" type="primary">nirB</name>
    <name evidence="28" type="ORF">ACFO7U_00550</name>
</gene>
<dbReference type="Proteomes" id="UP001595836">
    <property type="component" value="Unassembled WGS sequence"/>
</dbReference>
<evidence type="ECO:0000256" key="4">
    <source>
        <dbReference type="ARBA" id="ARBA00003247"/>
    </source>
</evidence>
<keyword evidence="14 21" id="KW-0274">FAD</keyword>
<dbReference type="EC" id="1.8.7.1" evidence="7"/>
<dbReference type="NCBIfam" id="NF011565">
    <property type="entry name" value="PRK14989.1"/>
    <property type="match status" value="1"/>
</dbReference>
<evidence type="ECO:0000256" key="6">
    <source>
        <dbReference type="ARBA" id="ARBA00010429"/>
    </source>
</evidence>
<evidence type="ECO:0000259" key="27">
    <source>
        <dbReference type="Pfam" id="PF18267"/>
    </source>
</evidence>
<dbReference type="Gene3D" id="3.30.413.10">
    <property type="entry name" value="Sulfite Reductase Hemoprotein, domain 1"/>
    <property type="match status" value="1"/>
</dbReference>
<dbReference type="InterPro" id="IPR006066">
    <property type="entry name" value="NO2/SO3_Rdtase_FeS/sirohaem_BS"/>
</dbReference>
<feature type="region of interest" description="Disordered" evidence="22">
    <location>
        <begin position="333"/>
        <end position="357"/>
    </location>
</feature>
<keyword evidence="10 21" id="KW-0285">Flavoprotein</keyword>
<comment type="cofactor">
    <cofactor evidence="1">
        <name>siroheme</name>
        <dbReference type="ChEBI" id="CHEBI:60052"/>
    </cofactor>
</comment>
<dbReference type="InterPro" id="IPR007419">
    <property type="entry name" value="BFD-like_2Fe2S-bd_dom"/>
</dbReference>
<evidence type="ECO:0000256" key="21">
    <source>
        <dbReference type="PIRNR" id="PIRNR037149"/>
    </source>
</evidence>
<reference evidence="29" key="1">
    <citation type="journal article" date="2019" name="Int. J. Syst. Evol. Microbiol.">
        <title>The Global Catalogue of Microorganisms (GCM) 10K type strain sequencing project: providing services to taxonomists for standard genome sequencing and annotation.</title>
        <authorList>
            <consortium name="The Broad Institute Genomics Platform"/>
            <consortium name="The Broad Institute Genome Sequencing Center for Infectious Disease"/>
            <person name="Wu L."/>
            <person name="Ma J."/>
        </authorList>
    </citation>
    <scope>NUCLEOTIDE SEQUENCE [LARGE SCALE GENOMIC DNA]</scope>
    <source>
        <strain evidence="29">JCM 11882</strain>
    </source>
</reference>
<evidence type="ECO:0000256" key="19">
    <source>
        <dbReference type="ARBA" id="ARBA00034078"/>
    </source>
</evidence>
<feature type="domain" description="FAD/NAD(P)-binding" evidence="26">
    <location>
        <begin position="4"/>
        <end position="323"/>
    </location>
</feature>
<dbReference type="NCBIfam" id="TIGR02374">
    <property type="entry name" value="nitri_red_nirB"/>
    <property type="match status" value="1"/>
</dbReference>
<feature type="domain" description="BFD-like [2Fe-2S]-binding" evidence="25">
    <location>
        <begin position="463"/>
        <end position="510"/>
    </location>
</feature>
<sequence length="879" mass="93007">MSEHIVVVGHGMVSHRFVSTLGTRYAHADLTVTVIGDEADPAYDRVGLSAYIGSWDRPSLHMEDALHSADPRVTVRSGRLVTTIDRAARTVELDSGECLPYDTLVLATGSRAFVPPVPGHDLPGCHVYRTLDDLDALRADVEHARPGAHGVVIGGGLLGLEAANALSQLGLTPHVVERNDRLMSVQVDARGGALLGDLIHDRGITVHPGVTDTVIEQGDRNDDDNDLHTRSDAVTRADALRVHLTSEGRAKTVDAAVVVFSVGIRPRDELARDAGLALADRGGILTDSACRTSDPRVWAIGECAAIEGTCYGLVGPGYASAEVAAARIVREGEGHSAGGRPGAPGTDGGTDDGPEFTGADLATKLKLMGVDVASFGDAHARTPGCLEVKVDDPVARTYSKLVLGPDARTLLGGVFVGDAGPYQLLKPLLGRTLPPSSPLSLLTPAAAGGDGVGVDSLPDDAQICSCNAVTKGDLREAICGGACDVAELKSCTRAGTSCGSCLPLMRKVLEAEGVEQSTALCEHFDQSRSELFEIVTVTGIRTFAGLIERFGRGAGCDVCKPTVASILASTSSDHVLDGEQASLQDTNDHFLANIQKNGTYSVVPRMPGGEVTADQLIVIGEIARDHDLYVKVTGGQRIDLFGARVDELPAIWRRLVDAGMESGHAYGKSLRTVKSCVGTSWCRYGQQDSVGMAVLLETRYRGLRAPHKIKMGVSGCARECAEARGKDVGVIATETGWNLYIGGNGGATPRHAVLLAGDLTDNQLIRYIDRAVMFYVRTAERLQRIAPWLETLEGGIDHLRDVVCDDSLGLAAELEGRMEAHVAGYRDEWSVVLDDPDKLGRFVSFVNAPGAPDPTVQFERRDGRKVPVLLGSPAMPAPA</sequence>
<keyword evidence="15" id="KW-0560">Oxidoreductase</keyword>